<evidence type="ECO:0000313" key="2">
    <source>
        <dbReference type="Proteomes" id="UP001060215"/>
    </source>
</evidence>
<sequence>MGHLLILQPLEARLPISDIQFTWCPFWVQIHGLPLEKMTKANGEIIGNKLGRLFCVEAHCEGLLLYHNFLRIRVEIDVAKPLPRGFTLNMGGSPPVTGSNSWISFKYEKLSNFCFDCGRIGHERNVCKFVSRDKGQAFGYGPGLRTGIARSSGLPVEHHREKVDKLAARIQPNLNHSSPAQPSSEFVVACRNEAGVQVVKGLEAGTKSGMVARSVEHAAVQGVEDVEPPQSKGHNLASVGAYNSGPNVSTRPSYFVTDPIEGQSNLAPVLPLNNLARPISIVELSPPSSPKADLKTIVLDECMSIVFNTLTLKLKAPEVEEAFARTPKLLKGSELTNIHVAELDIPSPTTSTTVPSKTRSFIQGETPKSVRKGRWASRVKLFDIQVQEVSSEHNGALEAAIPGGLAV</sequence>
<proteinExistence type="predicted"/>
<evidence type="ECO:0000313" key="1">
    <source>
        <dbReference type="EMBL" id="KAI8004778.1"/>
    </source>
</evidence>
<accession>A0ACC0GVX2</accession>
<dbReference type="EMBL" id="CM045766">
    <property type="protein sequence ID" value="KAI8004778.1"/>
    <property type="molecule type" value="Genomic_DNA"/>
</dbReference>
<protein>
    <submittedName>
        <fullName evidence="1">Uncharacterized protein</fullName>
    </submittedName>
</protein>
<keyword evidence="2" id="KW-1185">Reference proteome</keyword>
<name>A0ACC0GVX2_9ERIC</name>
<reference evidence="1 2" key="1">
    <citation type="journal article" date="2022" name="Plant J.">
        <title>Chromosome-level genome of Camellia lanceoleosa provides a valuable resource for understanding genome evolution and self-incompatibility.</title>
        <authorList>
            <person name="Gong W."/>
            <person name="Xiao S."/>
            <person name="Wang L."/>
            <person name="Liao Z."/>
            <person name="Chang Y."/>
            <person name="Mo W."/>
            <person name="Hu G."/>
            <person name="Li W."/>
            <person name="Zhao G."/>
            <person name="Zhu H."/>
            <person name="Hu X."/>
            <person name="Ji K."/>
            <person name="Xiang X."/>
            <person name="Song Q."/>
            <person name="Yuan D."/>
            <person name="Jin S."/>
            <person name="Zhang L."/>
        </authorList>
    </citation>
    <scope>NUCLEOTIDE SEQUENCE [LARGE SCALE GENOMIC DNA]</scope>
    <source>
        <strain evidence="1">SQ_2022a</strain>
    </source>
</reference>
<organism evidence="1 2">
    <name type="scientific">Camellia lanceoleosa</name>
    <dbReference type="NCBI Taxonomy" id="1840588"/>
    <lineage>
        <taxon>Eukaryota</taxon>
        <taxon>Viridiplantae</taxon>
        <taxon>Streptophyta</taxon>
        <taxon>Embryophyta</taxon>
        <taxon>Tracheophyta</taxon>
        <taxon>Spermatophyta</taxon>
        <taxon>Magnoliopsida</taxon>
        <taxon>eudicotyledons</taxon>
        <taxon>Gunneridae</taxon>
        <taxon>Pentapetalae</taxon>
        <taxon>asterids</taxon>
        <taxon>Ericales</taxon>
        <taxon>Theaceae</taxon>
        <taxon>Camellia</taxon>
    </lineage>
</organism>
<dbReference type="Proteomes" id="UP001060215">
    <property type="component" value="Chromosome 9"/>
</dbReference>
<comment type="caution">
    <text evidence="1">The sequence shown here is derived from an EMBL/GenBank/DDBJ whole genome shotgun (WGS) entry which is preliminary data.</text>
</comment>
<gene>
    <name evidence="1" type="ORF">LOK49_LG08G02431</name>
</gene>